<dbReference type="PROSITE" id="PS51194">
    <property type="entry name" value="HELICASE_CTER"/>
    <property type="match status" value="1"/>
</dbReference>
<keyword evidence="8" id="KW-0175">Coiled coil</keyword>
<dbReference type="GO" id="GO:0005524">
    <property type="term" value="F:ATP binding"/>
    <property type="evidence" value="ECO:0007669"/>
    <property type="project" value="InterPro"/>
</dbReference>
<dbReference type="Pfam" id="PF26021">
    <property type="entry name" value="Ferritin_C144_05"/>
    <property type="match status" value="1"/>
</dbReference>
<feature type="domain" description="Helicase C-terminal" evidence="11">
    <location>
        <begin position="1385"/>
        <end position="1545"/>
    </location>
</feature>
<evidence type="ECO:0000256" key="7">
    <source>
        <dbReference type="PROSITE-ProRule" id="PRU00175"/>
    </source>
</evidence>
<dbReference type="Gene3D" id="3.30.40.10">
    <property type="entry name" value="Zinc/RING finger domain, C3HC4 (zinc finger)"/>
    <property type="match status" value="1"/>
</dbReference>
<dbReference type="Pfam" id="PF13923">
    <property type="entry name" value="zf-C3HC4_2"/>
    <property type="match status" value="1"/>
</dbReference>
<dbReference type="InterPro" id="IPR052583">
    <property type="entry name" value="ATP-helicase/E3_Ub-Ligase"/>
</dbReference>
<dbReference type="GO" id="GO:0005634">
    <property type="term" value="C:nucleus"/>
    <property type="evidence" value="ECO:0007669"/>
    <property type="project" value="TreeGrafter"/>
</dbReference>
<dbReference type="EMBL" id="FXLY01000009">
    <property type="protein sequence ID" value="SMN21949.1"/>
    <property type="molecule type" value="Genomic_DNA"/>
</dbReference>
<dbReference type="InterPro" id="IPR000330">
    <property type="entry name" value="SNF2_N"/>
</dbReference>
<keyword evidence="3 7" id="KW-0863">Zinc-finger</keyword>
<dbReference type="SMART" id="SM00487">
    <property type="entry name" value="DEXDc"/>
    <property type="match status" value="1"/>
</dbReference>
<dbReference type="Gene3D" id="3.40.50.10810">
    <property type="entry name" value="Tandem AAA-ATPase domain"/>
    <property type="match status" value="1"/>
</dbReference>
<protein>
    <submittedName>
        <fullName evidence="12">Similar to Saccharomyces cerevisiae YLR247C IRC20 Putative helicase</fullName>
    </submittedName>
</protein>
<keyword evidence="12" id="KW-0347">Helicase</keyword>
<feature type="domain" description="RING-type" evidence="9">
    <location>
        <begin position="1262"/>
        <end position="1300"/>
    </location>
</feature>
<evidence type="ECO:0000256" key="3">
    <source>
        <dbReference type="ARBA" id="ARBA00022771"/>
    </source>
</evidence>
<dbReference type="GO" id="GO:0008270">
    <property type="term" value="F:zinc ion binding"/>
    <property type="evidence" value="ECO:0007669"/>
    <property type="project" value="UniProtKB-KW"/>
</dbReference>
<dbReference type="GO" id="GO:0016787">
    <property type="term" value="F:hydrolase activity"/>
    <property type="evidence" value="ECO:0007669"/>
    <property type="project" value="UniProtKB-KW"/>
</dbReference>
<dbReference type="GO" id="GO:0004386">
    <property type="term" value="F:helicase activity"/>
    <property type="evidence" value="ECO:0007669"/>
    <property type="project" value="UniProtKB-KW"/>
</dbReference>
<dbReference type="SUPFAM" id="SSF57850">
    <property type="entry name" value="RING/U-box"/>
    <property type="match status" value="1"/>
</dbReference>
<organism evidence="12 13">
    <name type="scientific">Maudiozyma saulgeensis</name>
    <dbReference type="NCBI Taxonomy" id="1789683"/>
    <lineage>
        <taxon>Eukaryota</taxon>
        <taxon>Fungi</taxon>
        <taxon>Dikarya</taxon>
        <taxon>Ascomycota</taxon>
        <taxon>Saccharomycotina</taxon>
        <taxon>Saccharomycetes</taxon>
        <taxon>Saccharomycetales</taxon>
        <taxon>Saccharomycetaceae</taxon>
        <taxon>Maudiozyma</taxon>
    </lineage>
</organism>
<evidence type="ECO:0000256" key="1">
    <source>
        <dbReference type="ARBA" id="ARBA00022723"/>
    </source>
</evidence>
<name>A0A1X7R901_9SACH</name>
<dbReference type="InterPro" id="IPR013083">
    <property type="entry name" value="Znf_RING/FYVE/PHD"/>
</dbReference>
<dbReference type="InterPro" id="IPR001841">
    <property type="entry name" value="Znf_RING"/>
</dbReference>
<dbReference type="Pfam" id="PF00176">
    <property type="entry name" value="SNF2-rel_dom"/>
    <property type="match status" value="1"/>
</dbReference>
<dbReference type="CDD" id="cd18793">
    <property type="entry name" value="SF2_C_SNF"/>
    <property type="match status" value="1"/>
</dbReference>
<dbReference type="SMART" id="SM00490">
    <property type="entry name" value="HELICc"/>
    <property type="match status" value="1"/>
</dbReference>
<evidence type="ECO:0000256" key="4">
    <source>
        <dbReference type="ARBA" id="ARBA00022801"/>
    </source>
</evidence>
<evidence type="ECO:0000259" key="9">
    <source>
        <dbReference type="PROSITE" id="PS50089"/>
    </source>
</evidence>
<proteinExistence type="predicted"/>
<dbReference type="GO" id="GO:0006974">
    <property type="term" value="P:DNA damage response"/>
    <property type="evidence" value="ECO:0007669"/>
    <property type="project" value="TreeGrafter"/>
</dbReference>
<dbReference type="SMART" id="SM00184">
    <property type="entry name" value="RING"/>
    <property type="match status" value="1"/>
</dbReference>
<evidence type="ECO:0000256" key="5">
    <source>
        <dbReference type="ARBA" id="ARBA00022833"/>
    </source>
</evidence>
<dbReference type="Pfam" id="PF00271">
    <property type="entry name" value="Helicase_C"/>
    <property type="match status" value="1"/>
</dbReference>
<evidence type="ECO:0000256" key="8">
    <source>
        <dbReference type="SAM" id="Coils"/>
    </source>
</evidence>
<sequence>MNNNIKKNTVNISFNANGNDIITIINKEEVIKCNNTITPSVSEPPFKKHKKNSLNNNDNLIVSSYEFQIDNLPTDLLLSQHDIPVLINYELVNTDGEKDILTIFNENLIPLWSIQLNISNISPTERESLLKNLSLINLNYSILKDEQKLHTLRNHLLDINLNEKSVLKKFQLKSCNKKINDVLKKLRSDKKKFKNFIIKNCKINLNQISFDVLIEFQKNSFNKFTSETISYLDSLLSKKDELLPHHIINSTFIERQFITQTIKHTKTISNENLFEEKIPNLNIQLLPFQRQSLNWLLSKEGYNKNKSLESNNNIVIPSEFDILSFLNESICYGYEIIKSVDSVHYFWNKFTNYVLDYDTAKDMYIHHHHGLPRNENIKNAKGLLCEEMGLGKTIEILSLILLNKRQLSLKNNNFPNPLNSYTNKLGKTVLKTKTTLIICPNPLLQQWINEITQHTEKDSVSLFHYQGYNDVKETFNTDNINQIVHKLSQYDVIITTYNVINMEIHYTQYNANQRSRRNDNNAPRYDYSSPLSLMQFFRIILDEVQMLKSDNTQAAKCTALLDRIHTWGVSGTPIQNIKDIQTVLSYLKIHPFCDMPDIVSNLHNNIAQNIKDNATDADIAPREGTILKSGIKFSLDELLNIFLKYDICIRHIKKDVIDQIHIPKQTNYLIPLEFNPVEWDNYINTWNEFLYTSGFGSRGQNKSRISSAQLNQWLVKLRYLCCHAVIPENILSSFEGRARRQGFKKNQLGQSKLGQSDTQISSVHNISDILELMTINATELLDTMHRENIQLQLKTAQAKMELQNNPNEAINLFSNIIQLIKEDLKKKYNILDPFIINQISDEPTKQGKGKDDNIIDIIVTEEENASSKIQIRAYMDLLHQCFFFIGTAYYFLGSKKLEEVDDMNEKTKLLNKEEEGYTNKSKEYDDIYSAQEMDDIHKNQLQEQMYYEYAEKLRRQMLKERAEKVDETIQEVDNYLNKKQKNNKSLTKLQVIEYEGNKNYSSNFLTQKLFKSLGSSVTLLNNQATQFNEFIEEVIKILHRPIAKEYTEANEEEKAEEYGSSIEDQDKIYAYLHCLEELLKNREMIINSEDEVIKLSSKTLVQIDPSYSDFHVILIKKLNLIKDGVSLKSIFNELRNSKIVRSSLTSSSLNNNDFEDHLLSYESEIKRIKNENKTIRESIKKLNVIYNSKIEYFTQLQRISDSLVSLIQLEPHVRNNIVKEIKSHKKYNQNINKINQTESRVKYLKNLRKLKELIDQNKSFTCSICLGVIYLGSIMKCGHFFCKGCIHNWLKNHQTCPICKQATDISEVYNFKFKNEEQPQATFLKSESLVDATQAADGATTGITNTASTYSDELFSLSDKYSKFPQISEVHKIKIKENFGAKVDFAIKLILFLKLRDQSENKAPPQILLYSQNIEFLKIITHILSLNNITFLEGFQNKKTISSTIDKFKTDSSITCLLLNVRTLGTGLNLLNAKHIFLLDPIINHGDELQAISRNNRIGQTEETFVWNFIMMDSVEENIILYKHALEHNKLTGKRGKPNKGKKEIEAVEDSIENSDDDTNFEINADSTEMVAEKHLWHCLFKTE</sequence>
<keyword evidence="2" id="KW-0547">Nucleotide-binding</keyword>
<evidence type="ECO:0000256" key="2">
    <source>
        <dbReference type="ARBA" id="ARBA00022741"/>
    </source>
</evidence>
<dbReference type="InterPro" id="IPR017907">
    <property type="entry name" value="Znf_RING_CS"/>
</dbReference>
<dbReference type="InterPro" id="IPR038718">
    <property type="entry name" value="SNF2-like_sf"/>
</dbReference>
<dbReference type="InterPro" id="IPR059033">
    <property type="entry name" value="C144_05_dom"/>
</dbReference>
<dbReference type="PROSITE" id="PS51192">
    <property type="entry name" value="HELICASE_ATP_BIND_1"/>
    <property type="match status" value="1"/>
</dbReference>
<dbReference type="GO" id="GO:0000209">
    <property type="term" value="P:protein polyubiquitination"/>
    <property type="evidence" value="ECO:0007669"/>
    <property type="project" value="TreeGrafter"/>
</dbReference>
<dbReference type="OrthoDB" id="5330228at2759"/>
<dbReference type="InterPro" id="IPR027417">
    <property type="entry name" value="P-loop_NTPase"/>
</dbReference>
<dbReference type="GO" id="GO:0061630">
    <property type="term" value="F:ubiquitin protein ligase activity"/>
    <property type="evidence" value="ECO:0007669"/>
    <property type="project" value="TreeGrafter"/>
</dbReference>
<dbReference type="InterPro" id="IPR001650">
    <property type="entry name" value="Helicase_C-like"/>
</dbReference>
<dbReference type="SUPFAM" id="SSF52540">
    <property type="entry name" value="P-loop containing nucleoside triphosphate hydrolases"/>
    <property type="match status" value="2"/>
</dbReference>
<keyword evidence="5" id="KW-0862">Zinc</keyword>
<keyword evidence="4" id="KW-0378">Hydrolase</keyword>
<gene>
    <name evidence="12" type="ORF">KASA_0J02992G</name>
</gene>
<dbReference type="InterPro" id="IPR014001">
    <property type="entry name" value="Helicase_ATP-bd"/>
</dbReference>
<reference evidence="12 13" key="1">
    <citation type="submission" date="2017-04" db="EMBL/GenBank/DDBJ databases">
        <authorList>
            <person name="Afonso C.L."/>
            <person name="Miller P.J."/>
            <person name="Scott M.A."/>
            <person name="Spackman E."/>
            <person name="Goraichik I."/>
            <person name="Dimitrov K.M."/>
            <person name="Suarez D.L."/>
            <person name="Swayne D.E."/>
        </authorList>
    </citation>
    <scope>NUCLEOTIDE SEQUENCE [LARGE SCALE GENOMIC DNA]</scope>
</reference>
<dbReference type="PROSITE" id="PS00518">
    <property type="entry name" value="ZF_RING_1"/>
    <property type="match status" value="1"/>
</dbReference>
<dbReference type="PROSITE" id="PS50089">
    <property type="entry name" value="ZF_RING_2"/>
    <property type="match status" value="1"/>
</dbReference>
<feature type="domain" description="Helicase ATP-binding" evidence="10">
    <location>
        <begin position="373"/>
        <end position="591"/>
    </location>
</feature>
<keyword evidence="6" id="KW-0067">ATP-binding</keyword>
<accession>A0A1X7R901</accession>
<feature type="coiled-coil region" evidence="8">
    <location>
        <begin position="1151"/>
        <end position="1185"/>
    </location>
</feature>
<evidence type="ECO:0000259" key="10">
    <source>
        <dbReference type="PROSITE" id="PS51192"/>
    </source>
</evidence>
<evidence type="ECO:0000313" key="12">
    <source>
        <dbReference type="EMBL" id="SMN21949.1"/>
    </source>
</evidence>
<keyword evidence="13" id="KW-1185">Reference proteome</keyword>
<dbReference type="InterPro" id="IPR049730">
    <property type="entry name" value="SNF2/RAD54-like_C"/>
</dbReference>
<dbReference type="STRING" id="1789683.A0A1X7R901"/>
<dbReference type="CDD" id="cd23135">
    <property type="entry name" value="RING-HC_IRC20-like"/>
    <property type="match status" value="1"/>
</dbReference>
<dbReference type="PANTHER" id="PTHR45865:SF1">
    <property type="entry name" value="E3 UBIQUITIN-PROTEIN LIGASE SHPRH"/>
    <property type="match status" value="1"/>
</dbReference>
<dbReference type="CDD" id="cd18070">
    <property type="entry name" value="DEXQc_SHPRH"/>
    <property type="match status" value="1"/>
</dbReference>
<evidence type="ECO:0000259" key="11">
    <source>
        <dbReference type="PROSITE" id="PS51194"/>
    </source>
</evidence>
<keyword evidence="1" id="KW-0479">Metal-binding</keyword>
<dbReference type="Proteomes" id="UP000196158">
    <property type="component" value="Unassembled WGS sequence"/>
</dbReference>
<dbReference type="Gene3D" id="3.40.50.300">
    <property type="entry name" value="P-loop containing nucleotide triphosphate hydrolases"/>
    <property type="match status" value="1"/>
</dbReference>
<evidence type="ECO:0000256" key="6">
    <source>
        <dbReference type="ARBA" id="ARBA00022840"/>
    </source>
</evidence>
<dbReference type="PANTHER" id="PTHR45865">
    <property type="entry name" value="E3 UBIQUITIN-PROTEIN LIGASE SHPRH FAMILY MEMBER"/>
    <property type="match status" value="1"/>
</dbReference>
<evidence type="ECO:0000313" key="13">
    <source>
        <dbReference type="Proteomes" id="UP000196158"/>
    </source>
</evidence>